<dbReference type="GO" id="GO:0006310">
    <property type="term" value="P:DNA recombination"/>
    <property type="evidence" value="ECO:0007669"/>
    <property type="project" value="UniProtKB-KW"/>
</dbReference>
<dbReference type="AlphaFoldDB" id="A0A109W3K2"/>
<evidence type="ECO:0000313" key="9">
    <source>
        <dbReference type="Proteomes" id="UP000069241"/>
    </source>
</evidence>
<feature type="domain" description="Core-binding (CB)" evidence="7">
    <location>
        <begin position="98"/>
        <end position="179"/>
    </location>
</feature>
<dbReference type="PROSITE" id="PS51900">
    <property type="entry name" value="CB"/>
    <property type="match status" value="1"/>
</dbReference>
<dbReference type="InterPro" id="IPR013762">
    <property type="entry name" value="Integrase-like_cat_sf"/>
</dbReference>
<dbReference type="Gene3D" id="1.10.150.130">
    <property type="match status" value="1"/>
</dbReference>
<dbReference type="Gene3D" id="3.30.160.390">
    <property type="entry name" value="Integrase, DNA-binding domain"/>
    <property type="match status" value="1"/>
</dbReference>
<dbReference type="InterPro" id="IPR053876">
    <property type="entry name" value="Phage_int_M"/>
</dbReference>
<evidence type="ECO:0000256" key="2">
    <source>
        <dbReference type="ARBA" id="ARBA00022908"/>
    </source>
</evidence>
<accession>A0A109W3K2</accession>
<dbReference type="Pfam" id="PF13356">
    <property type="entry name" value="Arm-DNA-bind_3"/>
    <property type="match status" value="1"/>
</dbReference>
<dbReference type="SUPFAM" id="SSF56349">
    <property type="entry name" value="DNA breaking-rejoining enzymes"/>
    <property type="match status" value="1"/>
</dbReference>
<sequence length="407" mass="45968">MPLSDTALRNAKPQDKPYKLYDAGGLFIIVTPGGGKWWRLKYRLGGKEKLLSLGTYPDTGLKEARVKRDEARKLIAQGIDPSAQRQAIKASFTSAEADSFEIVTREWFGKHVVNLAPSYAKKVRSLFERQIFPVVGAKPIAEVEPTDILNAARRIEQTGAIETAHRLIQICGQVFRYAIATGRTKYDVSTGLHAALPKVNVKHMAALTDKKRIGQLLRAIDAYGGFFPMRCALRLAPLLFVRPGELQKAEWAEFDLTAKEWRLPASKMKMRQRHIVPLSRQALSILAELQPYTGNGRFLFPSIRTDTKPISIESMLVAIRSMGFTKDEMTMHGFRGMASTLLNEMGYNRDWIERQLAHGERDHVRAAYNYAEHLPERRRMMDEWANYLDGLRGQSDPQSADRGKPTA</sequence>
<evidence type="ECO:0000256" key="1">
    <source>
        <dbReference type="ARBA" id="ARBA00008857"/>
    </source>
</evidence>
<keyword evidence="9" id="KW-1185">Reference proteome</keyword>
<feature type="domain" description="Tyr recombinase" evidence="6">
    <location>
        <begin position="202"/>
        <end position="386"/>
    </location>
</feature>
<dbReference type="InterPro" id="IPR002104">
    <property type="entry name" value="Integrase_catalytic"/>
</dbReference>
<keyword evidence="2" id="KW-0229">DNA integration</keyword>
<keyword evidence="3 5" id="KW-0238">DNA-binding</keyword>
<dbReference type="InterPro" id="IPR050808">
    <property type="entry name" value="Phage_Integrase"/>
</dbReference>
<dbReference type="EMBL" id="CP014229">
    <property type="protein sequence ID" value="AMD88851.1"/>
    <property type="molecule type" value="Genomic_DNA"/>
</dbReference>
<dbReference type="InterPro" id="IPR044068">
    <property type="entry name" value="CB"/>
</dbReference>
<proteinExistence type="inferred from homology"/>
<dbReference type="KEGG" id="dfi:AXF13_01240"/>
<evidence type="ECO:0000256" key="4">
    <source>
        <dbReference type="ARBA" id="ARBA00023172"/>
    </source>
</evidence>
<comment type="similarity">
    <text evidence="1">Belongs to the 'phage' integrase family.</text>
</comment>
<dbReference type="PANTHER" id="PTHR30629:SF2">
    <property type="entry name" value="PROPHAGE INTEGRASE INTS-RELATED"/>
    <property type="match status" value="1"/>
</dbReference>
<evidence type="ECO:0000256" key="5">
    <source>
        <dbReference type="PROSITE-ProRule" id="PRU01248"/>
    </source>
</evidence>
<dbReference type="RefSeq" id="WP_062251342.1">
    <property type="nucleotide sequence ID" value="NZ_CP014229.1"/>
</dbReference>
<reference evidence="9" key="1">
    <citation type="submission" date="2016-02" db="EMBL/GenBank/DDBJ databases">
        <authorList>
            <person name="Holder M.E."/>
            <person name="Ajami N.J."/>
            <person name="Petrosino J.F."/>
        </authorList>
    </citation>
    <scope>NUCLEOTIDE SEQUENCE [LARGE SCALE GENOMIC DNA]</scope>
    <source>
        <strain evidence="9">CCUG 45958</strain>
    </source>
</reference>
<dbReference type="Proteomes" id="UP000069241">
    <property type="component" value="Chromosome"/>
</dbReference>
<gene>
    <name evidence="8" type="ORF">AXF13_01240</name>
</gene>
<dbReference type="InterPro" id="IPR025166">
    <property type="entry name" value="Integrase_DNA_bind_dom"/>
</dbReference>
<dbReference type="Pfam" id="PF00589">
    <property type="entry name" value="Phage_integrase"/>
    <property type="match status" value="1"/>
</dbReference>
<keyword evidence="4" id="KW-0233">DNA recombination</keyword>
<dbReference type="Gene3D" id="1.10.443.10">
    <property type="entry name" value="Intergrase catalytic core"/>
    <property type="match status" value="1"/>
</dbReference>
<evidence type="ECO:0000259" key="6">
    <source>
        <dbReference type="PROSITE" id="PS51898"/>
    </source>
</evidence>
<dbReference type="GO" id="GO:0003677">
    <property type="term" value="F:DNA binding"/>
    <property type="evidence" value="ECO:0007669"/>
    <property type="project" value="UniProtKB-UniRule"/>
</dbReference>
<evidence type="ECO:0000256" key="3">
    <source>
        <dbReference type="ARBA" id="ARBA00023125"/>
    </source>
</evidence>
<dbReference type="GO" id="GO:0015074">
    <property type="term" value="P:DNA integration"/>
    <property type="evidence" value="ECO:0007669"/>
    <property type="project" value="UniProtKB-KW"/>
</dbReference>
<dbReference type="InterPro" id="IPR010998">
    <property type="entry name" value="Integrase_recombinase_N"/>
</dbReference>
<dbReference type="PANTHER" id="PTHR30629">
    <property type="entry name" value="PROPHAGE INTEGRASE"/>
    <property type="match status" value="1"/>
</dbReference>
<dbReference type="Pfam" id="PF22022">
    <property type="entry name" value="Phage_int_M"/>
    <property type="match status" value="1"/>
</dbReference>
<dbReference type="InterPro" id="IPR038488">
    <property type="entry name" value="Integrase_DNA-bd_sf"/>
</dbReference>
<organism evidence="8 9">
    <name type="scientific">Desulfovibrio fairfieldensis</name>
    <dbReference type="NCBI Taxonomy" id="44742"/>
    <lineage>
        <taxon>Bacteria</taxon>
        <taxon>Pseudomonadati</taxon>
        <taxon>Thermodesulfobacteriota</taxon>
        <taxon>Desulfovibrionia</taxon>
        <taxon>Desulfovibrionales</taxon>
        <taxon>Desulfovibrionaceae</taxon>
        <taxon>Desulfovibrio</taxon>
    </lineage>
</organism>
<protein>
    <submittedName>
        <fullName evidence="8">Integrase</fullName>
    </submittedName>
</protein>
<dbReference type="CDD" id="cd00801">
    <property type="entry name" value="INT_P4_C"/>
    <property type="match status" value="1"/>
</dbReference>
<name>A0A109W3K2_9BACT</name>
<dbReference type="PROSITE" id="PS51898">
    <property type="entry name" value="TYR_RECOMBINASE"/>
    <property type="match status" value="1"/>
</dbReference>
<dbReference type="InterPro" id="IPR011010">
    <property type="entry name" value="DNA_brk_join_enz"/>
</dbReference>
<evidence type="ECO:0000259" key="7">
    <source>
        <dbReference type="PROSITE" id="PS51900"/>
    </source>
</evidence>
<evidence type="ECO:0000313" key="8">
    <source>
        <dbReference type="EMBL" id="AMD88851.1"/>
    </source>
</evidence>